<evidence type="ECO:0000259" key="3">
    <source>
        <dbReference type="PROSITE" id="PS51406"/>
    </source>
</evidence>
<gene>
    <name evidence="4" type="primary">106089004</name>
</gene>
<dbReference type="PANTHER" id="PTHR19143">
    <property type="entry name" value="FIBRINOGEN/TENASCIN/ANGIOPOEITIN"/>
    <property type="match status" value="1"/>
</dbReference>
<accession>A0A1I8QEH4</accession>
<evidence type="ECO:0000256" key="1">
    <source>
        <dbReference type="ARBA" id="ARBA00023157"/>
    </source>
</evidence>
<organism evidence="4 5">
    <name type="scientific">Stomoxys calcitrans</name>
    <name type="common">Stable fly</name>
    <name type="synonym">Conops calcitrans</name>
    <dbReference type="NCBI Taxonomy" id="35570"/>
    <lineage>
        <taxon>Eukaryota</taxon>
        <taxon>Metazoa</taxon>
        <taxon>Ecdysozoa</taxon>
        <taxon>Arthropoda</taxon>
        <taxon>Hexapoda</taxon>
        <taxon>Insecta</taxon>
        <taxon>Pterygota</taxon>
        <taxon>Neoptera</taxon>
        <taxon>Endopterygota</taxon>
        <taxon>Diptera</taxon>
        <taxon>Brachycera</taxon>
        <taxon>Muscomorpha</taxon>
        <taxon>Muscoidea</taxon>
        <taxon>Muscidae</taxon>
        <taxon>Stomoxys</taxon>
    </lineage>
</organism>
<keyword evidence="5" id="KW-1185">Reference proteome</keyword>
<protein>
    <recommendedName>
        <fullName evidence="3">Fibrinogen C-terminal domain-containing protein</fullName>
    </recommendedName>
</protein>
<dbReference type="CDD" id="cd00087">
    <property type="entry name" value="FReD"/>
    <property type="match status" value="1"/>
</dbReference>
<dbReference type="STRING" id="35570.A0A1I8QEH4"/>
<feature type="domain" description="Fibrinogen C-terminal" evidence="3">
    <location>
        <begin position="95"/>
        <end position="319"/>
    </location>
</feature>
<proteinExistence type="predicted"/>
<dbReference type="InterPro" id="IPR050373">
    <property type="entry name" value="Fibrinogen_C-term_domain"/>
</dbReference>
<dbReference type="InterPro" id="IPR020837">
    <property type="entry name" value="Fibrinogen_CS"/>
</dbReference>
<feature type="chain" id="PRO_5009328174" description="Fibrinogen C-terminal domain-containing protein" evidence="2">
    <location>
        <begin position="29"/>
        <end position="320"/>
    </location>
</feature>
<keyword evidence="2" id="KW-0732">Signal</keyword>
<dbReference type="PROSITE" id="PS00514">
    <property type="entry name" value="FIBRINOGEN_C_1"/>
    <property type="match status" value="1"/>
</dbReference>
<dbReference type="GO" id="GO:0005615">
    <property type="term" value="C:extracellular space"/>
    <property type="evidence" value="ECO:0007669"/>
    <property type="project" value="TreeGrafter"/>
</dbReference>
<dbReference type="SMART" id="SM00186">
    <property type="entry name" value="FBG"/>
    <property type="match status" value="1"/>
</dbReference>
<feature type="signal peptide" evidence="2">
    <location>
        <begin position="1"/>
        <end position="28"/>
    </location>
</feature>
<dbReference type="Pfam" id="PF00147">
    <property type="entry name" value="Fibrinogen_C"/>
    <property type="match status" value="1"/>
</dbReference>
<dbReference type="PROSITE" id="PS51406">
    <property type="entry name" value="FIBRINOGEN_C_2"/>
    <property type="match status" value="1"/>
</dbReference>
<reference evidence="4" key="1">
    <citation type="submission" date="2020-05" db="UniProtKB">
        <authorList>
            <consortium name="EnsemblMetazoa"/>
        </authorList>
    </citation>
    <scope>IDENTIFICATION</scope>
    <source>
        <strain evidence="4">USDA</strain>
    </source>
</reference>
<dbReference type="InterPro" id="IPR014716">
    <property type="entry name" value="Fibrinogen_a/b/g_C_1"/>
</dbReference>
<dbReference type="InterPro" id="IPR002181">
    <property type="entry name" value="Fibrinogen_a/b/g_C_dom"/>
</dbReference>
<dbReference type="OrthoDB" id="6145874at2759"/>
<dbReference type="KEGG" id="scac:106089004"/>
<dbReference type="NCBIfam" id="NF040941">
    <property type="entry name" value="GGGWT_bact"/>
    <property type="match status" value="1"/>
</dbReference>
<dbReference type="InterPro" id="IPR036056">
    <property type="entry name" value="Fibrinogen-like_C"/>
</dbReference>
<name>A0A1I8QEH4_STOCA</name>
<evidence type="ECO:0000313" key="4">
    <source>
        <dbReference type="EnsemblMetazoa" id="SCAU016377-PA"/>
    </source>
</evidence>
<dbReference type="AlphaFoldDB" id="A0A1I8QEH4"/>
<dbReference type="VEuPathDB" id="VectorBase:SCAU016377"/>
<dbReference type="SUPFAM" id="SSF56496">
    <property type="entry name" value="Fibrinogen C-terminal domain-like"/>
    <property type="match status" value="1"/>
</dbReference>
<keyword evidence="1" id="KW-1015">Disulfide bond</keyword>
<dbReference type="PANTHER" id="PTHR19143:SF327">
    <property type="entry name" value="FI21813P1-RELATED"/>
    <property type="match status" value="1"/>
</dbReference>
<dbReference type="EnsemblMetazoa" id="SCAU016377-RA">
    <property type="protein sequence ID" value="SCAU016377-PA"/>
    <property type="gene ID" value="SCAU016377"/>
</dbReference>
<sequence length="320" mass="36739">MFKAIPWSWQLPLAFIICCSEFYIPTHGGWVNDLHQNETTLDVIEAMIRRQTLINSLDGMKKSVEQLNFRSYIEENDERDPEMFDIRIDALPEKCQILGTPRSCAEATACTQRSGYYHIKIDQFSNASFLVQCDAHTEGGGWTVIQRRQDGSVDFYRPWDDYKAGFGEVEGEFFIGLDRLHALTNYQGVQELIIQMEHLNETNGNKVTSAQAKYDSFAIGAECDKYNLKRIGKYSGTAGDSLQIHIGCKFSTKDQDNDKHASKNCAESYLGGWWYNSCHWSNLNGHYGDVNHGKGINWRTWMGHTVSLKYVQMMIRRHRC</sequence>
<evidence type="ECO:0000256" key="2">
    <source>
        <dbReference type="SAM" id="SignalP"/>
    </source>
</evidence>
<dbReference type="Proteomes" id="UP000095300">
    <property type="component" value="Unassembled WGS sequence"/>
</dbReference>
<evidence type="ECO:0000313" key="5">
    <source>
        <dbReference type="Proteomes" id="UP000095300"/>
    </source>
</evidence>
<dbReference type="Gene3D" id="3.90.215.10">
    <property type="entry name" value="Gamma Fibrinogen, chain A, domain 1"/>
    <property type="match status" value="1"/>
</dbReference>